<dbReference type="PROSITE" id="PS50975">
    <property type="entry name" value="ATP_GRASP"/>
    <property type="match status" value="1"/>
</dbReference>
<dbReference type="Gene3D" id="3.30.1490.20">
    <property type="entry name" value="ATP-grasp fold, A domain"/>
    <property type="match status" value="1"/>
</dbReference>
<proteinExistence type="predicted"/>
<keyword evidence="6" id="KW-0436">Ligase</keyword>
<dbReference type="EMBL" id="JAIWJX010000002">
    <property type="protein sequence ID" value="MCK6257934.1"/>
    <property type="molecule type" value="Genomic_DNA"/>
</dbReference>
<dbReference type="GO" id="GO:0005524">
    <property type="term" value="F:ATP binding"/>
    <property type="evidence" value="ECO:0007669"/>
    <property type="project" value="UniProtKB-UniRule"/>
</dbReference>
<evidence type="ECO:0000313" key="7">
    <source>
        <dbReference type="Proteomes" id="UP001139011"/>
    </source>
</evidence>
<dbReference type="InterPro" id="IPR011761">
    <property type="entry name" value="ATP-grasp"/>
</dbReference>
<keyword evidence="1" id="KW-0479">Metal-binding</keyword>
<dbReference type="SUPFAM" id="SSF56059">
    <property type="entry name" value="Glutathione synthetase ATP-binding domain-like"/>
    <property type="match status" value="1"/>
</dbReference>
<evidence type="ECO:0000313" key="6">
    <source>
        <dbReference type="EMBL" id="MCK6257934.1"/>
    </source>
</evidence>
<evidence type="ECO:0000259" key="5">
    <source>
        <dbReference type="PROSITE" id="PS50975"/>
    </source>
</evidence>
<evidence type="ECO:0000256" key="4">
    <source>
        <dbReference type="PROSITE-ProRule" id="PRU00409"/>
    </source>
</evidence>
<dbReference type="GO" id="GO:0043774">
    <property type="term" value="F:coenzyme F420-2 alpha-glutamyl ligase activity"/>
    <property type="evidence" value="ECO:0007669"/>
    <property type="project" value="TreeGrafter"/>
</dbReference>
<reference evidence="6" key="1">
    <citation type="submission" date="2021-09" db="EMBL/GenBank/DDBJ databases">
        <title>Genome analysis of Fictibacillus sp. KIGAM418 isolated from marine sediment.</title>
        <authorList>
            <person name="Seo M.-J."/>
            <person name="Cho E.-S."/>
            <person name="Hwang C.Y."/>
        </authorList>
    </citation>
    <scope>NUCLEOTIDE SEQUENCE</scope>
    <source>
        <strain evidence="6">KIGAM418</strain>
    </source>
</reference>
<gene>
    <name evidence="6" type="ORF">LCY76_15240</name>
</gene>
<dbReference type="Gene3D" id="3.30.470.20">
    <property type="entry name" value="ATP-grasp fold, B domain"/>
    <property type="match status" value="1"/>
</dbReference>
<keyword evidence="2 4" id="KW-0547">Nucleotide-binding</keyword>
<name>A0A9X2BDJ4_9BACL</name>
<evidence type="ECO:0000256" key="3">
    <source>
        <dbReference type="ARBA" id="ARBA00022840"/>
    </source>
</evidence>
<dbReference type="RefSeq" id="WP_248253315.1">
    <property type="nucleotide sequence ID" value="NZ_JAIWJX010000002.1"/>
</dbReference>
<dbReference type="Proteomes" id="UP001139011">
    <property type="component" value="Unassembled WGS sequence"/>
</dbReference>
<dbReference type="InterPro" id="IPR013815">
    <property type="entry name" value="ATP_grasp_subdomain_1"/>
</dbReference>
<protein>
    <submittedName>
        <fullName evidence="6">RimK family alpha-L-glutamate ligase</fullName>
    </submittedName>
</protein>
<dbReference type="GO" id="GO:0046872">
    <property type="term" value="F:metal ion binding"/>
    <property type="evidence" value="ECO:0007669"/>
    <property type="project" value="UniProtKB-KW"/>
</dbReference>
<dbReference type="InterPro" id="IPR004666">
    <property type="entry name" value="Rp_bS6_RimK/Lys_biosynth_LsyX"/>
</dbReference>
<dbReference type="PANTHER" id="PTHR21621:SF2">
    <property type="entry name" value="COENZYME GAMMA-F420-2:ALPHA-L-GLUTAMATE LIGASE"/>
    <property type="match status" value="1"/>
</dbReference>
<dbReference type="Pfam" id="PF08443">
    <property type="entry name" value="RimK"/>
    <property type="match status" value="1"/>
</dbReference>
<keyword evidence="3 4" id="KW-0067">ATP-binding</keyword>
<feature type="domain" description="ATP-grasp" evidence="5">
    <location>
        <begin position="105"/>
        <end position="292"/>
    </location>
</feature>
<keyword evidence="7" id="KW-1185">Reference proteome</keyword>
<organism evidence="6 7">
    <name type="scientific">Fictibacillus marinisediminis</name>
    <dbReference type="NCBI Taxonomy" id="2878389"/>
    <lineage>
        <taxon>Bacteria</taxon>
        <taxon>Bacillati</taxon>
        <taxon>Bacillota</taxon>
        <taxon>Bacilli</taxon>
        <taxon>Bacillales</taxon>
        <taxon>Fictibacillaceae</taxon>
        <taxon>Fictibacillus</taxon>
    </lineage>
</organism>
<dbReference type="Gene3D" id="3.40.50.20">
    <property type="match status" value="1"/>
</dbReference>
<dbReference type="PANTHER" id="PTHR21621">
    <property type="entry name" value="RIBOSOMAL PROTEIN S6 MODIFICATION PROTEIN"/>
    <property type="match status" value="1"/>
</dbReference>
<dbReference type="AlphaFoldDB" id="A0A9X2BDJ4"/>
<dbReference type="NCBIfam" id="TIGR00768">
    <property type="entry name" value="rimK_fam"/>
    <property type="match status" value="1"/>
</dbReference>
<dbReference type="GO" id="GO:0005737">
    <property type="term" value="C:cytoplasm"/>
    <property type="evidence" value="ECO:0007669"/>
    <property type="project" value="TreeGrafter"/>
</dbReference>
<accession>A0A9X2BDJ4</accession>
<dbReference type="InterPro" id="IPR013651">
    <property type="entry name" value="ATP-grasp_RimK-type"/>
</dbReference>
<sequence>MAQPSCWIIYNGNLHPKKFMDFAEWTAKAAEKKGITPTIIKNNELLVTFKNGKSMISGSYTNSSPDFVIFGDKDIFLAKQLEKLGIPVYNSADSIEICDNKSRMYQTLADHGIPFPKTIIAPKVFGDLHDESHYYAIAREIGFPMVIKEAYGSFGMQVHLVENEQELLDLMKSLKNTEYVFQEMIKSSYGRDVRINIVGGKAVASMLRKSETDFRANVSFGGKTKPYTPTKEQINLAAACAEVTGTDFAGVDLLFGNDGSPLVCEINSNAHIRSIYDCTGIDVALHMMDFILNDLKERGPSHE</sequence>
<evidence type="ECO:0000256" key="2">
    <source>
        <dbReference type="ARBA" id="ARBA00022741"/>
    </source>
</evidence>
<evidence type="ECO:0000256" key="1">
    <source>
        <dbReference type="ARBA" id="ARBA00022723"/>
    </source>
</evidence>
<comment type="caution">
    <text evidence="6">The sequence shown here is derived from an EMBL/GenBank/DDBJ whole genome shotgun (WGS) entry which is preliminary data.</text>
</comment>